<feature type="transmembrane region" description="Helical" evidence="7">
    <location>
        <begin position="298"/>
        <end position="323"/>
    </location>
</feature>
<proteinExistence type="inferred from homology"/>
<feature type="transmembrane region" description="Helical" evidence="7">
    <location>
        <begin position="344"/>
        <end position="373"/>
    </location>
</feature>
<dbReference type="GO" id="GO:0098797">
    <property type="term" value="C:plasma membrane protein complex"/>
    <property type="evidence" value="ECO:0007669"/>
    <property type="project" value="TreeGrafter"/>
</dbReference>
<feature type="transmembrane region" description="Helical" evidence="7">
    <location>
        <begin position="393"/>
        <end position="420"/>
    </location>
</feature>
<feature type="transmembrane region" description="Helical" evidence="7">
    <location>
        <begin position="45"/>
        <end position="67"/>
    </location>
</feature>
<name>E1KQE7_9BACT</name>
<evidence type="ECO:0000256" key="7">
    <source>
        <dbReference type="SAM" id="Phobius"/>
    </source>
</evidence>
<keyword evidence="6 7" id="KW-0472">Membrane</keyword>
<dbReference type="InterPro" id="IPR051447">
    <property type="entry name" value="Lipoprotein-release_system"/>
</dbReference>
<gene>
    <name evidence="10" type="ORF">HMPREF9296_1361</name>
</gene>
<dbReference type="eggNOG" id="COG4591">
    <property type="taxonomic scope" value="Bacteria"/>
</dbReference>
<dbReference type="AlphaFoldDB" id="E1KQE7"/>
<accession>E1KQE7</accession>
<dbReference type="EMBL" id="AEDO01000029">
    <property type="protein sequence ID" value="EFL46311.1"/>
    <property type="molecule type" value="Genomic_DNA"/>
</dbReference>
<comment type="subcellular location">
    <subcellularLocation>
        <location evidence="1">Cell membrane</location>
        <topology evidence="1">Multi-pass membrane protein</topology>
    </subcellularLocation>
</comment>
<reference evidence="10 11" key="1">
    <citation type="submission" date="2010-08" db="EMBL/GenBank/DDBJ databases">
        <authorList>
            <person name="Durkin A.S."/>
            <person name="Madupu R."/>
            <person name="Torralba M."/>
            <person name="Gillis M."/>
            <person name="Methe B."/>
            <person name="Sutton G."/>
            <person name="Nelson K.E."/>
        </authorList>
    </citation>
    <scope>NUCLEOTIDE SEQUENCE [LARGE SCALE GENOMIC DNA]</scope>
    <source>
        <strain evidence="10 11">FB035-09AN</strain>
    </source>
</reference>
<keyword evidence="5 7" id="KW-1133">Transmembrane helix</keyword>
<dbReference type="InterPro" id="IPR025857">
    <property type="entry name" value="MacB_PCD"/>
</dbReference>
<comment type="similarity">
    <text evidence="2">Belongs to the ABC-4 integral membrane protein family. LolC/E subfamily.</text>
</comment>
<comment type="caution">
    <text evidence="10">The sequence shown here is derived from an EMBL/GenBank/DDBJ whole genome shotgun (WGS) entry which is preliminary data.</text>
</comment>
<dbReference type="STRING" id="866771.HMPREF9296_1361"/>
<dbReference type="Pfam" id="PF12704">
    <property type="entry name" value="MacB_PCD"/>
    <property type="match status" value="1"/>
</dbReference>
<evidence type="ECO:0000313" key="11">
    <source>
        <dbReference type="Proteomes" id="UP000003610"/>
    </source>
</evidence>
<protein>
    <submittedName>
        <fullName evidence="10">Efflux ABC transporter, permease protein</fullName>
    </submittedName>
</protein>
<dbReference type="InterPro" id="IPR003838">
    <property type="entry name" value="ABC3_permease_C"/>
</dbReference>
<evidence type="ECO:0000256" key="2">
    <source>
        <dbReference type="ARBA" id="ARBA00005236"/>
    </source>
</evidence>
<evidence type="ECO:0000256" key="1">
    <source>
        <dbReference type="ARBA" id="ARBA00004651"/>
    </source>
</evidence>
<evidence type="ECO:0000259" key="9">
    <source>
        <dbReference type="Pfam" id="PF12704"/>
    </source>
</evidence>
<evidence type="ECO:0000256" key="6">
    <source>
        <dbReference type="ARBA" id="ARBA00023136"/>
    </source>
</evidence>
<evidence type="ECO:0000256" key="3">
    <source>
        <dbReference type="ARBA" id="ARBA00022475"/>
    </source>
</evidence>
<evidence type="ECO:0000313" key="10">
    <source>
        <dbReference type="EMBL" id="EFL46311.1"/>
    </source>
</evidence>
<feature type="domain" description="ABC3 transporter permease C-terminal" evidence="8">
    <location>
        <begin position="300"/>
        <end position="425"/>
    </location>
</feature>
<dbReference type="Pfam" id="PF02687">
    <property type="entry name" value="FtsX"/>
    <property type="match status" value="1"/>
</dbReference>
<keyword evidence="4 7" id="KW-0812">Transmembrane</keyword>
<organism evidence="10 11">
    <name type="scientific">Prevotella disiens FB035-09AN</name>
    <dbReference type="NCBI Taxonomy" id="866771"/>
    <lineage>
        <taxon>Bacteria</taxon>
        <taxon>Pseudomonadati</taxon>
        <taxon>Bacteroidota</taxon>
        <taxon>Bacteroidia</taxon>
        <taxon>Bacteroidales</taxon>
        <taxon>Prevotellaceae</taxon>
        <taxon>Prevotella</taxon>
    </lineage>
</organism>
<dbReference type="Proteomes" id="UP000003610">
    <property type="component" value="Unassembled WGS sequence"/>
</dbReference>
<evidence type="ECO:0000259" key="8">
    <source>
        <dbReference type="Pfam" id="PF02687"/>
    </source>
</evidence>
<dbReference type="PANTHER" id="PTHR30489">
    <property type="entry name" value="LIPOPROTEIN-RELEASING SYSTEM TRANSMEMBRANE PROTEIN LOLE"/>
    <property type="match status" value="1"/>
</dbReference>
<dbReference type="PANTHER" id="PTHR30489:SF0">
    <property type="entry name" value="LIPOPROTEIN-RELEASING SYSTEM TRANSMEMBRANE PROTEIN LOLE"/>
    <property type="match status" value="1"/>
</dbReference>
<dbReference type="GO" id="GO:0044874">
    <property type="term" value="P:lipoprotein localization to outer membrane"/>
    <property type="evidence" value="ECO:0007669"/>
    <property type="project" value="TreeGrafter"/>
</dbReference>
<sequence length="432" mass="48352">MCLTRPTRPTLLKNNKQMNFPLFIARKINGNEDKKRKVSKPAIRIATFGVAIGLAVMIISVCVVLGFKHTIRDKVIGFGSHVTVANYNSLQSSDDYPIVVNDTTINKLKKVNDVRHVQRFAYTQGILKTDDDFLGVVLKGVGAEFDTTFIHKSMVEGSIPTFSDKENQQKILISKTIAEKLNLKVNDKIFAYFVNQQGVRTRRFTISGIYETNMKQFDSQICFTDLYTTNKLNGWKTDQCSGAEVLINDFNQLDISALKVLNSVKGTTDRYGETYSAATVIEQNPQIFSWLDLMDLNVWIILALMISVAGVTMISGLLIIILERTQMIGIMKAMGSTNKQVRHIFLWFATFIIGKGLLLGNLVGLGIVLLQKYTGLVSLDPKTYYVSTVPVEINLPLILILNIATLLICVFVLIAPSYLISHIHPAKSMHYE</sequence>
<feature type="domain" description="MacB-like periplasmic core" evidence="9">
    <location>
        <begin position="45"/>
        <end position="220"/>
    </location>
</feature>
<keyword evidence="3" id="KW-1003">Cell membrane</keyword>
<evidence type="ECO:0000256" key="4">
    <source>
        <dbReference type="ARBA" id="ARBA00022692"/>
    </source>
</evidence>
<evidence type="ECO:0000256" key="5">
    <source>
        <dbReference type="ARBA" id="ARBA00022989"/>
    </source>
</evidence>